<dbReference type="PANTHER" id="PTHR42754">
    <property type="entry name" value="ENDOGLUCANASE"/>
    <property type="match status" value="1"/>
</dbReference>
<keyword evidence="1" id="KW-1133">Transmembrane helix</keyword>
<dbReference type="AlphaFoldDB" id="A0A7V1EH15"/>
<evidence type="ECO:0008006" key="3">
    <source>
        <dbReference type="Google" id="ProtNLM"/>
    </source>
</evidence>
<name>A0A7V1EH15_UNCW3</name>
<accession>A0A7V1EH15</accession>
<protein>
    <recommendedName>
        <fullName evidence="3">Bulb-type lectin domain-containing protein</fullName>
    </recommendedName>
</protein>
<gene>
    <name evidence="2" type="ORF">ENP86_00855</name>
</gene>
<proteinExistence type="predicted"/>
<evidence type="ECO:0000313" key="2">
    <source>
        <dbReference type="EMBL" id="HDY58096.1"/>
    </source>
</evidence>
<reference evidence="2" key="1">
    <citation type="journal article" date="2020" name="mSystems">
        <title>Genome- and Community-Level Interaction Insights into Carbon Utilization and Element Cycling Functions of Hydrothermarchaeota in Hydrothermal Sediment.</title>
        <authorList>
            <person name="Zhou Z."/>
            <person name="Liu Y."/>
            <person name="Xu W."/>
            <person name="Pan J."/>
            <person name="Luo Z.H."/>
            <person name="Li M."/>
        </authorList>
    </citation>
    <scope>NUCLEOTIDE SEQUENCE [LARGE SCALE GENOMIC DNA]</scope>
    <source>
        <strain evidence="2">SpSt-258</strain>
    </source>
</reference>
<organism evidence="2">
    <name type="scientific">candidate division WOR-3 bacterium</name>
    <dbReference type="NCBI Taxonomy" id="2052148"/>
    <lineage>
        <taxon>Bacteria</taxon>
        <taxon>Bacteria division WOR-3</taxon>
    </lineage>
</organism>
<keyword evidence="1" id="KW-0812">Transmembrane</keyword>
<dbReference type="PANTHER" id="PTHR42754:SF1">
    <property type="entry name" value="LIPOPROTEIN"/>
    <property type="match status" value="1"/>
</dbReference>
<feature type="transmembrane region" description="Helical" evidence="1">
    <location>
        <begin position="22"/>
        <end position="39"/>
    </location>
</feature>
<evidence type="ECO:0000256" key="1">
    <source>
        <dbReference type="SAM" id="Phobius"/>
    </source>
</evidence>
<dbReference type="EMBL" id="DSKY01000002">
    <property type="protein sequence ID" value="HDY58096.1"/>
    <property type="molecule type" value="Genomic_DNA"/>
</dbReference>
<comment type="caution">
    <text evidence="2">The sequence shown here is derived from an EMBL/GenBank/DDBJ whole genome shotgun (WGS) entry which is preliminary data.</text>
</comment>
<keyword evidence="1" id="KW-0472">Membrane</keyword>
<sequence>MEKPQNYLTKIFVKINQSGKKILYRVVLFFVIFSSYINGQIPTWIRQYGITDRADFALGGIVETDNNDFVVCGATFNRSPFLPWDVDGYFIKINVYGDTIWTRRVGTMGMGAGIDMIFDALVNNNNELVFTGTKRRPSDRDVWFFKYSLNGDSLIDKTIGGPSEDNGAEIIQNPDGTYLIIGDTKSFGTQIGGADVWLLKLNQNGDTIWTRTYDLNYQDQGLDIIPFHNNNYLVITFSATDSFQIGFFGEYLGFGSYFVLDSSGNVLKTMIFAEDSITKFSEIIPTGDGGAIIAGSRSLYDNFPNRDIWILKLNSNADTVWTKTIGTYGKYDGGISILQSNSGGYYLAAYSQTYTPPGMGYDNLWLLRLNDNGDTVWTRWWGGPLNDDPASIISTSDGGIIIAG</sequence>